<feature type="domain" description="Condensation" evidence="2">
    <location>
        <begin position="50"/>
        <end position="454"/>
    </location>
</feature>
<evidence type="ECO:0000313" key="3">
    <source>
        <dbReference type="EMBL" id="WSB11294.1"/>
    </source>
</evidence>
<gene>
    <name evidence="3" type="ORF">OG849_30590</name>
</gene>
<dbReference type="EMBL" id="CP109083">
    <property type="protein sequence ID" value="WSB11294.1"/>
    <property type="molecule type" value="Genomic_DNA"/>
</dbReference>
<dbReference type="RefSeq" id="WP_326702733.1">
    <property type="nucleotide sequence ID" value="NZ_CP109083.1"/>
</dbReference>
<feature type="region of interest" description="Disordered" evidence="1">
    <location>
        <begin position="1"/>
        <end position="37"/>
    </location>
</feature>
<dbReference type="Pfam" id="PF00668">
    <property type="entry name" value="Condensation"/>
    <property type="match status" value="1"/>
</dbReference>
<sequence>MNTAVGKDTMDLNPPPAPHTPRTVSVTYAGGDERRGPLTMGQANMIRCILRDDPEHINNHDVWAIPAGTAVDAVIDALRTLALRHEGLRTTFPHAPGTAPVEQVVAAEGTFTVTVVDHTEFPEEPARYAESVARAARAGRFALDREFPLRISLLTLGGVPVHAALASSHAVTDGSALAVLREEFLALLAGEELPPPASFAPLDLAAQEASPAGKRKSEASLRYWERIIRTEPQEMFAEPRAAGADGRARQLTLRSGRGARALAAAAARIGNPEATVLLAAWCALVAHRSGQDSCVTAVPTSNRFHPTIARSVNTLSQDALLCLDVRDPSFDTLVRKTWGAALNAYRHSQFDSVRLWEMIDRVTGERGSHFARDVVFNDVSVLPATFLSTSPQESGAAELDLTWGPFQALPTRMLAFTYETAPQLHISLWADPALFTPDEAEGFLTGLVRLLEAAAIGDVPLESLTGVTGVGQAVRGHDWTRVNGCWVSPSTVRDALGAAVGGLPVHIATDAEGSDLVAYIARGSDTAPTPTGVHEALMAVLPAHGGTGVIAPARYVLVESPPAERDRSDAWHRLPILEEGTGRSRQVRHEH</sequence>
<organism evidence="3 4">
    <name type="scientific">Streptomyces cyaneofuscatus</name>
    <dbReference type="NCBI Taxonomy" id="66883"/>
    <lineage>
        <taxon>Bacteria</taxon>
        <taxon>Bacillati</taxon>
        <taxon>Actinomycetota</taxon>
        <taxon>Actinomycetes</taxon>
        <taxon>Kitasatosporales</taxon>
        <taxon>Streptomycetaceae</taxon>
        <taxon>Streptomyces</taxon>
    </lineage>
</organism>
<dbReference type="SUPFAM" id="SSF52777">
    <property type="entry name" value="CoA-dependent acyltransferases"/>
    <property type="match status" value="2"/>
</dbReference>
<dbReference type="InterPro" id="IPR001242">
    <property type="entry name" value="Condensation_dom"/>
</dbReference>
<dbReference type="PANTHER" id="PTHR45527">
    <property type="entry name" value="NONRIBOSOMAL PEPTIDE SYNTHETASE"/>
    <property type="match status" value="1"/>
</dbReference>
<name>A0ABZ1F4T4_9ACTN</name>
<dbReference type="InterPro" id="IPR023213">
    <property type="entry name" value="CAT-like_dom_sf"/>
</dbReference>
<evidence type="ECO:0000313" key="4">
    <source>
        <dbReference type="Proteomes" id="UP001356428"/>
    </source>
</evidence>
<dbReference type="Gene3D" id="3.30.559.10">
    <property type="entry name" value="Chloramphenicol acetyltransferase-like domain"/>
    <property type="match status" value="1"/>
</dbReference>
<protein>
    <submittedName>
        <fullName evidence="3">Condensation domain-containing protein</fullName>
    </submittedName>
</protein>
<accession>A0ABZ1F4T4</accession>
<evidence type="ECO:0000256" key="1">
    <source>
        <dbReference type="SAM" id="MobiDB-lite"/>
    </source>
</evidence>
<evidence type="ECO:0000259" key="2">
    <source>
        <dbReference type="Pfam" id="PF00668"/>
    </source>
</evidence>
<proteinExistence type="predicted"/>
<keyword evidence="4" id="KW-1185">Reference proteome</keyword>
<reference evidence="3 4" key="1">
    <citation type="submission" date="2022-10" db="EMBL/GenBank/DDBJ databases">
        <title>The complete genomes of actinobacterial strains from the NBC collection.</title>
        <authorList>
            <person name="Joergensen T.S."/>
            <person name="Alvarez Arevalo M."/>
            <person name="Sterndorff E.B."/>
            <person name="Faurdal D."/>
            <person name="Vuksanovic O."/>
            <person name="Mourched A.-S."/>
            <person name="Charusanti P."/>
            <person name="Shaw S."/>
            <person name="Blin K."/>
            <person name="Weber T."/>
        </authorList>
    </citation>
    <scope>NUCLEOTIDE SEQUENCE [LARGE SCALE GENOMIC DNA]</scope>
    <source>
        <strain evidence="3 4">NBC 01792</strain>
    </source>
</reference>
<dbReference type="Gene3D" id="3.30.559.30">
    <property type="entry name" value="Nonribosomal peptide synthetase, condensation domain"/>
    <property type="match status" value="1"/>
</dbReference>
<dbReference type="Proteomes" id="UP001356428">
    <property type="component" value="Chromosome"/>
</dbReference>
<dbReference type="PANTHER" id="PTHR45527:SF1">
    <property type="entry name" value="FATTY ACID SYNTHASE"/>
    <property type="match status" value="1"/>
</dbReference>